<sequence length="286" mass="33548">SQSSISLQDNISDRQISPIITQHEQPNREIVNEDSSNEIDNSQVISLDINTVQTDSSDDNCIPNPIMISDKPIDKLFEKIQEGFEECSLHTINNVDIYFEEEVDIRCQIRNIYRKISDRGTNFNNARVQYIHSLCELARISYELTKKVKELKKDNKFSVSRFIEEKDQETGRWRQNPDANEWNSLFVKGETIKARVYKIIKEEALGIIKEEARIRDEMIAARRSFMLVVRLGWNVISKSKRIDPNRLKVMPKSKWEDLIKNIKEKYSVDIDYKLVEKSLKEVEDNF</sequence>
<keyword evidence="2" id="KW-1185">Reference proteome</keyword>
<dbReference type="Proteomes" id="UP000789366">
    <property type="component" value="Unassembled WGS sequence"/>
</dbReference>
<accession>A0ACA9P6B2</accession>
<dbReference type="EMBL" id="CAJVPW010021398">
    <property type="protein sequence ID" value="CAG8693291.1"/>
    <property type="molecule type" value="Genomic_DNA"/>
</dbReference>
<evidence type="ECO:0000313" key="2">
    <source>
        <dbReference type="Proteomes" id="UP000789366"/>
    </source>
</evidence>
<comment type="caution">
    <text evidence="1">The sequence shown here is derived from an EMBL/GenBank/DDBJ whole genome shotgun (WGS) entry which is preliminary data.</text>
</comment>
<protein>
    <submittedName>
        <fullName evidence="1">3394_t:CDS:1</fullName>
    </submittedName>
</protein>
<evidence type="ECO:0000313" key="1">
    <source>
        <dbReference type="EMBL" id="CAG8693291.1"/>
    </source>
</evidence>
<gene>
    <name evidence="1" type="ORF">SPELUC_LOCUS10875</name>
</gene>
<proteinExistence type="predicted"/>
<organism evidence="1 2">
    <name type="scientific">Cetraspora pellucida</name>
    <dbReference type="NCBI Taxonomy" id="1433469"/>
    <lineage>
        <taxon>Eukaryota</taxon>
        <taxon>Fungi</taxon>
        <taxon>Fungi incertae sedis</taxon>
        <taxon>Mucoromycota</taxon>
        <taxon>Glomeromycotina</taxon>
        <taxon>Glomeromycetes</taxon>
        <taxon>Diversisporales</taxon>
        <taxon>Gigasporaceae</taxon>
        <taxon>Cetraspora</taxon>
    </lineage>
</organism>
<reference evidence="1" key="1">
    <citation type="submission" date="2021-06" db="EMBL/GenBank/DDBJ databases">
        <authorList>
            <person name="Kallberg Y."/>
            <person name="Tangrot J."/>
            <person name="Rosling A."/>
        </authorList>
    </citation>
    <scope>NUCLEOTIDE SEQUENCE</scope>
    <source>
        <strain evidence="1">28 12/20/2015</strain>
    </source>
</reference>
<feature type="non-terminal residue" evidence="1">
    <location>
        <position position="1"/>
    </location>
</feature>
<name>A0ACA9P6B2_9GLOM</name>